<comment type="caution">
    <text evidence="7">The sequence shown here is derived from an EMBL/GenBank/DDBJ whole genome shotgun (WGS) entry which is preliminary data.</text>
</comment>
<dbReference type="EMBL" id="JACRWC010000108">
    <property type="protein sequence ID" value="MBC6000102.1"/>
    <property type="molecule type" value="Genomic_DNA"/>
</dbReference>
<dbReference type="Pfam" id="PF17802">
    <property type="entry name" value="SpaA"/>
    <property type="match status" value="2"/>
</dbReference>
<dbReference type="AlphaFoldDB" id="A0A923NE71"/>
<evidence type="ECO:0000313" key="7">
    <source>
        <dbReference type="EMBL" id="MBC6000102.1"/>
    </source>
</evidence>
<feature type="domain" description="Thioester" evidence="5">
    <location>
        <begin position="103"/>
        <end position="184"/>
    </location>
</feature>
<sequence>MVKKRGILLRIITGTVMLILVVVSALVQTEPAAAAGSGISKVSFDGYLKGVEYKVYTVEKNGSVLFYNQDGSTYVQQVTGLQPSKRRHMILTDVSSGEKREGYCIEFDADFRVQTSYESTGYLTDKAYFSHMPEDVKKLMLAVTYYGKNGDNPLPVSGVSGEDYYYATQVMIWEVQQQLRVFERDRNGRITGTKRVAAHGMQADYFYRSLKGRAAEKCYDFLAENIGKHFVTPEFVGETAEKAAPVLMKYDMETKSWKANADEGNCSFDMKWAVEDIQYSKEGSAHNFTTSKAIDGEKIVKVKRKTEEGSSAENLLIWNHEGSKRMQVLSTGSASPPEFFMRLKTDVPAEVTVEKKDAETGKSIPAEQTQYKVKSLDLNRYVSDGMKKKDGEVYETDRDGRIVIPVKLQQGTYQLEEIKAPKGYVVAKEPQQFKVDGKTASITLEQKDMPQKGKITIKKIGEYKHHDNWADIREKVMGGIDFDIIALADIITPDGTVRAEKGQVVDTVRTDFNGNVSSKPLYLGPYNVVEKDAPVEYRIAEPINVALVYGDQNVDIVEKQINILNRLKRNIDSLGETPKTGDESGVNTILLVMLLSLTVMAVTAVLFRLRKDEQK</sequence>
<proteinExistence type="inferred from homology"/>
<feature type="domain" description="SpaA-like prealbumin fold" evidence="6">
    <location>
        <begin position="480"/>
        <end position="548"/>
    </location>
</feature>
<evidence type="ECO:0000259" key="5">
    <source>
        <dbReference type="Pfam" id="PF08341"/>
    </source>
</evidence>
<keyword evidence="4" id="KW-1133">Transmembrane helix</keyword>
<evidence type="ECO:0000256" key="3">
    <source>
        <dbReference type="ARBA" id="ARBA00022729"/>
    </source>
</evidence>
<dbReference type="InterPro" id="IPR013783">
    <property type="entry name" value="Ig-like_fold"/>
</dbReference>
<dbReference type="Proteomes" id="UP000644115">
    <property type="component" value="Unassembled WGS sequence"/>
</dbReference>
<keyword evidence="4" id="KW-0472">Membrane</keyword>
<dbReference type="PANTHER" id="PTHR36108:SF13">
    <property type="entry name" value="COLOSSIN-B-RELATED"/>
    <property type="match status" value="1"/>
</dbReference>
<feature type="transmembrane region" description="Helical" evidence="4">
    <location>
        <begin position="589"/>
        <end position="609"/>
    </location>
</feature>
<evidence type="ECO:0000256" key="2">
    <source>
        <dbReference type="ARBA" id="ARBA00022525"/>
    </source>
</evidence>
<comment type="similarity">
    <text evidence="1">Belongs to the serine-aspartate repeat-containing protein (SDr) family.</text>
</comment>
<name>A0A923NE71_9FIRM</name>
<evidence type="ECO:0000259" key="6">
    <source>
        <dbReference type="Pfam" id="PF17802"/>
    </source>
</evidence>
<feature type="domain" description="SpaA-like prealbumin fold" evidence="6">
    <location>
        <begin position="350"/>
        <end position="446"/>
    </location>
</feature>
<protein>
    <submittedName>
        <fullName evidence="7">Cys-Gln thioester bond-forming surface protein</fullName>
    </submittedName>
</protein>
<accession>A0A923NE71</accession>
<evidence type="ECO:0000256" key="1">
    <source>
        <dbReference type="ARBA" id="ARBA00007257"/>
    </source>
</evidence>
<dbReference type="RefSeq" id="WP_249287439.1">
    <property type="nucleotide sequence ID" value="NZ_JACRWC010000108.1"/>
</dbReference>
<dbReference type="InterPro" id="IPR013552">
    <property type="entry name" value="Thioester_dom"/>
</dbReference>
<dbReference type="InterPro" id="IPR041033">
    <property type="entry name" value="SpaA_PFL_dom_1"/>
</dbReference>
<dbReference type="PANTHER" id="PTHR36108">
    <property type="entry name" value="COLOSSIN-B-RELATED"/>
    <property type="match status" value="1"/>
</dbReference>
<reference evidence="7" key="1">
    <citation type="submission" date="2020-08" db="EMBL/GenBank/DDBJ databases">
        <authorList>
            <person name="Liu C."/>
            <person name="Sun Q."/>
        </authorList>
    </citation>
    <scope>NUCLEOTIDE SEQUENCE</scope>
    <source>
        <strain evidence="7">BX16</strain>
    </source>
</reference>
<evidence type="ECO:0000313" key="8">
    <source>
        <dbReference type="Proteomes" id="UP000644115"/>
    </source>
</evidence>
<feature type="transmembrane region" description="Helical" evidence="4">
    <location>
        <begin position="7"/>
        <end position="27"/>
    </location>
</feature>
<dbReference type="Gene3D" id="2.60.40.10">
    <property type="entry name" value="Immunoglobulins"/>
    <property type="match status" value="2"/>
</dbReference>
<organism evidence="7 8">
    <name type="scientific">Lentihominibacter faecis</name>
    <dbReference type="NCBI Taxonomy" id="2764712"/>
    <lineage>
        <taxon>Bacteria</taxon>
        <taxon>Bacillati</taxon>
        <taxon>Bacillota</taxon>
        <taxon>Clostridia</taxon>
        <taxon>Peptostreptococcales</taxon>
        <taxon>Anaerovoracaceae</taxon>
        <taxon>Lentihominibacter</taxon>
    </lineage>
</organism>
<keyword evidence="2" id="KW-0964">Secreted</keyword>
<keyword evidence="3" id="KW-0732">Signal</keyword>
<keyword evidence="8" id="KW-1185">Reference proteome</keyword>
<keyword evidence="4" id="KW-0812">Transmembrane</keyword>
<gene>
    <name evidence="7" type="ORF">H8876_08830</name>
</gene>
<dbReference type="Pfam" id="PF08341">
    <property type="entry name" value="TED"/>
    <property type="match status" value="1"/>
</dbReference>
<evidence type="ECO:0000256" key="4">
    <source>
        <dbReference type="SAM" id="Phobius"/>
    </source>
</evidence>